<organism evidence="3 4">
    <name type="scientific">Mucor saturninus</name>
    <dbReference type="NCBI Taxonomy" id="64648"/>
    <lineage>
        <taxon>Eukaryota</taxon>
        <taxon>Fungi</taxon>
        <taxon>Fungi incertae sedis</taxon>
        <taxon>Mucoromycota</taxon>
        <taxon>Mucoromycotina</taxon>
        <taxon>Mucoromycetes</taxon>
        <taxon>Mucorales</taxon>
        <taxon>Mucorineae</taxon>
        <taxon>Mucoraceae</taxon>
        <taxon>Mucor</taxon>
    </lineage>
</organism>
<dbReference type="GO" id="GO:0031146">
    <property type="term" value="P:SCF-dependent proteasomal ubiquitin-dependent protein catabolic process"/>
    <property type="evidence" value="ECO:0007669"/>
    <property type="project" value="TreeGrafter"/>
</dbReference>
<comment type="caution">
    <text evidence="3">The sequence shown here is derived from an EMBL/GenBank/DDBJ whole genome shotgun (WGS) entry which is preliminary data.</text>
</comment>
<dbReference type="InterPro" id="IPR036047">
    <property type="entry name" value="F-box-like_dom_sf"/>
</dbReference>
<name>A0A8H7V2U1_9FUNG</name>
<evidence type="ECO:0000313" key="4">
    <source>
        <dbReference type="Proteomes" id="UP000603453"/>
    </source>
</evidence>
<proteinExistence type="predicted"/>
<dbReference type="OrthoDB" id="2218971at2759"/>
<keyword evidence="4" id="KW-1185">Reference proteome</keyword>
<sequence>MHKRKEAPTAKVEERNKKTQSIVGVEAWKLVFNDARQAFTDNQFKEAVALFTRALTLNPNHITLLDCRAASYEKLDQTKLALADAATIVKLAPTDPRGYLRGGKLFANQKKYSKALGLYNRALQKVDPVDPRYNLIVDLKSKAEKASKPPASMNMMDRLPYDVIGLIFSYLSFDRRVQCSAVSQSWRRFALQWAGMWRHLDFENRKPTLNIIRKYLGYAKGRHVRGFSLHNASQTTLQNVFKGLVDENCQYIETLARMLKVIGKHVEYLNLDHTNLTVSNILDVVIPMCPKLTHLSILGLAAGQEYAKTEYPLLNLTYIRCNIFADKLIRLSPHLVTIDVHSNSTYFHHFYNGIVTTHKELETLHFSYGHTSEKIGWSPNSCVVSQRKGILNFGIYEDRFFNANVLQSFLIENPHLQQLTVVGCGPDIGTGIETVVTQGAFLSQLVEIHLLNCPSLTETGLHHLVVACPSLQAMSVPRLLSVTDAFMQDVATRTLILKKLDISDCSAVTGVGLQNLVRAHKHHLQKLVLNNCQRISPDAVKWAVEQLGPRVIECKFKYK</sequence>
<dbReference type="Gene3D" id="1.25.40.10">
    <property type="entry name" value="Tetratricopeptide repeat domain"/>
    <property type="match status" value="1"/>
</dbReference>
<dbReference type="SUPFAM" id="SSF48452">
    <property type="entry name" value="TPR-like"/>
    <property type="match status" value="1"/>
</dbReference>
<feature type="repeat" description="TPR" evidence="1">
    <location>
        <begin position="28"/>
        <end position="61"/>
    </location>
</feature>
<dbReference type="Gene3D" id="1.20.1280.50">
    <property type="match status" value="1"/>
</dbReference>
<dbReference type="PROSITE" id="PS50181">
    <property type="entry name" value="FBOX"/>
    <property type="match status" value="1"/>
</dbReference>
<feature type="domain" description="F-box" evidence="2">
    <location>
        <begin position="153"/>
        <end position="200"/>
    </location>
</feature>
<keyword evidence="1" id="KW-0802">TPR repeat</keyword>
<dbReference type="InterPro" id="IPR032675">
    <property type="entry name" value="LRR_dom_sf"/>
</dbReference>
<dbReference type="Gene3D" id="3.80.10.10">
    <property type="entry name" value="Ribonuclease Inhibitor"/>
    <property type="match status" value="1"/>
</dbReference>
<dbReference type="SMART" id="SM00367">
    <property type="entry name" value="LRR_CC"/>
    <property type="match status" value="3"/>
</dbReference>
<dbReference type="SUPFAM" id="SSF81383">
    <property type="entry name" value="F-box domain"/>
    <property type="match status" value="1"/>
</dbReference>
<dbReference type="Pfam" id="PF12937">
    <property type="entry name" value="F-box-like"/>
    <property type="match status" value="1"/>
</dbReference>
<dbReference type="PROSITE" id="PS50005">
    <property type="entry name" value="TPR"/>
    <property type="match status" value="1"/>
</dbReference>
<evidence type="ECO:0000259" key="2">
    <source>
        <dbReference type="PROSITE" id="PS50181"/>
    </source>
</evidence>
<dbReference type="AlphaFoldDB" id="A0A8H7V2U1"/>
<dbReference type="Proteomes" id="UP000603453">
    <property type="component" value="Unassembled WGS sequence"/>
</dbReference>
<dbReference type="PANTHER" id="PTHR13318">
    <property type="entry name" value="PARTNER OF PAIRED, ISOFORM B-RELATED"/>
    <property type="match status" value="1"/>
</dbReference>
<dbReference type="InterPro" id="IPR006553">
    <property type="entry name" value="Leu-rich_rpt_Cys-con_subtyp"/>
</dbReference>
<dbReference type="GO" id="GO:0019005">
    <property type="term" value="C:SCF ubiquitin ligase complex"/>
    <property type="evidence" value="ECO:0007669"/>
    <property type="project" value="TreeGrafter"/>
</dbReference>
<protein>
    <recommendedName>
        <fullName evidence="2">F-box domain-containing protein</fullName>
    </recommendedName>
</protein>
<dbReference type="SUPFAM" id="SSF52047">
    <property type="entry name" value="RNI-like"/>
    <property type="match status" value="1"/>
</dbReference>
<dbReference type="CDD" id="cd09917">
    <property type="entry name" value="F-box_SF"/>
    <property type="match status" value="1"/>
</dbReference>
<evidence type="ECO:0000313" key="3">
    <source>
        <dbReference type="EMBL" id="KAG2205115.1"/>
    </source>
</evidence>
<dbReference type="EMBL" id="JAEPRD010000039">
    <property type="protein sequence ID" value="KAG2205115.1"/>
    <property type="molecule type" value="Genomic_DNA"/>
</dbReference>
<dbReference type="SMART" id="SM00028">
    <property type="entry name" value="TPR"/>
    <property type="match status" value="3"/>
</dbReference>
<evidence type="ECO:0000256" key="1">
    <source>
        <dbReference type="PROSITE-ProRule" id="PRU00339"/>
    </source>
</evidence>
<dbReference type="InterPro" id="IPR011990">
    <property type="entry name" value="TPR-like_helical_dom_sf"/>
</dbReference>
<gene>
    <name evidence="3" type="ORF">INT47_002209</name>
</gene>
<reference evidence="3" key="1">
    <citation type="submission" date="2020-12" db="EMBL/GenBank/DDBJ databases">
        <title>Metabolic potential, ecology and presence of endohyphal bacteria is reflected in genomic diversity of Mucoromycotina.</title>
        <authorList>
            <person name="Muszewska A."/>
            <person name="Okrasinska A."/>
            <person name="Steczkiewicz K."/>
            <person name="Drgas O."/>
            <person name="Orlowska M."/>
            <person name="Perlinska-Lenart U."/>
            <person name="Aleksandrzak-Piekarczyk T."/>
            <person name="Szatraj K."/>
            <person name="Zielenkiewicz U."/>
            <person name="Pilsyk S."/>
            <person name="Malc E."/>
            <person name="Mieczkowski P."/>
            <person name="Kruszewska J.S."/>
            <person name="Biernat P."/>
            <person name="Pawlowska J."/>
        </authorList>
    </citation>
    <scope>NUCLEOTIDE SEQUENCE</scope>
    <source>
        <strain evidence="3">WA0000017839</strain>
    </source>
</reference>
<dbReference type="InterPro" id="IPR001810">
    <property type="entry name" value="F-box_dom"/>
</dbReference>
<dbReference type="InterPro" id="IPR019734">
    <property type="entry name" value="TPR_rpt"/>
</dbReference>
<accession>A0A8H7V2U1</accession>